<dbReference type="InterPro" id="IPR000522">
    <property type="entry name" value="ABC_transptr_permease_BtuC"/>
</dbReference>
<comment type="subcellular location">
    <subcellularLocation>
        <location evidence="1">Cell membrane</location>
        <topology evidence="1">Multi-pass membrane protein</topology>
    </subcellularLocation>
</comment>
<keyword evidence="3" id="KW-0813">Transport</keyword>
<dbReference type="GO" id="GO:0022857">
    <property type="term" value="F:transmembrane transporter activity"/>
    <property type="evidence" value="ECO:0007669"/>
    <property type="project" value="InterPro"/>
</dbReference>
<feature type="transmembrane region" description="Helical" evidence="8">
    <location>
        <begin position="157"/>
        <end position="188"/>
    </location>
</feature>
<reference evidence="10" key="1">
    <citation type="submission" date="2016-10" db="EMBL/GenBank/DDBJ databases">
        <authorList>
            <person name="Varghese N."/>
            <person name="Submissions S."/>
        </authorList>
    </citation>
    <scope>NUCLEOTIDE SEQUENCE [LARGE SCALE GENOMIC DNA]</scope>
    <source>
        <strain evidence="10">DSM 23317</strain>
    </source>
</reference>
<dbReference type="EMBL" id="FNEM01000013">
    <property type="protein sequence ID" value="SDJ78805.1"/>
    <property type="molecule type" value="Genomic_DNA"/>
</dbReference>
<feature type="transmembrane region" description="Helical" evidence="8">
    <location>
        <begin position="42"/>
        <end position="62"/>
    </location>
</feature>
<dbReference type="InterPro" id="IPR037294">
    <property type="entry name" value="ABC_BtuC-like"/>
</dbReference>
<evidence type="ECO:0000256" key="2">
    <source>
        <dbReference type="ARBA" id="ARBA00007935"/>
    </source>
</evidence>
<accession>A0A1G8WMC3</accession>
<feature type="transmembrane region" description="Helical" evidence="8">
    <location>
        <begin position="288"/>
        <end position="306"/>
    </location>
</feature>
<keyword evidence="5 8" id="KW-0812">Transmembrane</keyword>
<feature type="transmembrane region" description="Helical" evidence="8">
    <location>
        <begin position="127"/>
        <end position="151"/>
    </location>
</feature>
<dbReference type="OrthoDB" id="9055647at2"/>
<dbReference type="GO" id="GO:0005886">
    <property type="term" value="C:plasma membrane"/>
    <property type="evidence" value="ECO:0007669"/>
    <property type="project" value="UniProtKB-SubCell"/>
</dbReference>
<keyword evidence="4" id="KW-1003">Cell membrane</keyword>
<protein>
    <submittedName>
        <fullName evidence="9">Iron complex transport system permease protein</fullName>
    </submittedName>
</protein>
<sequence>MRGLAIIVLMLAGAVAMLAGPQWLDPLSLSPLQRDILLELRLPRVLFAALIGAMLGLSGSVYQLTLKNPLADSFTTGAASSSALGAVLAIALGVPGYWVSVCAFATGMAGLVLVYRMSQHRGRINPVTMILAGVVMNIIASAVISFAKYYFEDSLNAIVYWLMGGIFLVSWDRLALCAGLLALTYLFLSRRAVALNLLALDEASAQSLGVNVQRLRASAFVLSTLLVAVAVSFSGIIGFVGLIVPHVARSLFGSDMNNNLFYSAVMGSGLLVVSDAVSRVVIPGGAELPVGIITAVVGGGFFFYLLHTRRGSLWNG</sequence>
<organism evidence="9 10">
    <name type="scientific">Ferrimonas sediminum</name>
    <dbReference type="NCBI Taxonomy" id="718193"/>
    <lineage>
        <taxon>Bacteria</taxon>
        <taxon>Pseudomonadati</taxon>
        <taxon>Pseudomonadota</taxon>
        <taxon>Gammaproteobacteria</taxon>
        <taxon>Alteromonadales</taxon>
        <taxon>Ferrimonadaceae</taxon>
        <taxon>Ferrimonas</taxon>
    </lineage>
</organism>
<name>A0A1G8WMC3_9GAMM</name>
<gene>
    <name evidence="9" type="ORF">SAMN04488540_11395</name>
</gene>
<evidence type="ECO:0000256" key="1">
    <source>
        <dbReference type="ARBA" id="ARBA00004651"/>
    </source>
</evidence>
<dbReference type="SUPFAM" id="SSF81345">
    <property type="entry name" value="ABC transporter involved in vitamin B12 uptake, BtuC"/>
    <property type="match status" value="1"/>
</dbReference>
<evidence type="ECO:0000256" key="3">
    <source>
        <dbReference type="ARBA" id="ARBA00022448"/>
    </source>
</evidence>
<evidence type="ECO:0000256" key="4">
    <source>
        <dbReference type="ARBA" id="ARBA00022475"/>
    </source>
</evidence>
<evidence type="ECO:0000256" key="7">
    <source>
        <dbReference type="ARBA" id="ARBA00023136"/>
    </source>
</evidence>
<dbReference type="Gene3D" id="1.10.3470.10">
    <property type="entry name" value="ABC transporter involved in vitamin B12 uptake, BtuC"/>
    <property type="match status" value="1"/>
</dbReference>
<feature type="transmembrane region" description="Helical" evidence="8">
    <location>
        <begin position="220"/>
        <end position="248"/>
    </location>
</feature>
<dbReference type="PANTHER" id="PTHR30472">
    <property type="entry name" value="FERRIC ENTEROBACTIN TRANSPORT SYSTEM PERMEASE PROTEIN"/>
    <property type="match status" value="1"/>
</dbReference>
<dbReference type="Proteomes" id="UP000199527">
    <property type="component" value="Unassembled WGS sequence"/>
</dbReference>
<feature type="transmembrane region" description="Helical" evidence="8">
    <location>
        <begin position="74"/>
        <end position="91"/>
    </location>
</feature>
<evidence type="ECO:0000313" key="10">
    <source>
        <dbReference type="Proteomes" id="UP000199527"/>
    </source>
</evidence>
<evidence type="ECO:0000256" key="6">
    <source>
        <dbReference type="ARBA" id="ARBA00022989"/>
    </source>
</evidence>
<feature type="transmembrane region" description="Helical" evidence="8">
    <location>
        <begin position="97"/>
        <end position="115"/>
    </location>
</feature>
<dbReference type="PANTHER" id="PTHR30472:SF25">
    <property type="entry name" value="ABC TRANSPORTER PERMEASE PROTEIN MJ0876-RELATED"/>
    <property type="match status" value="1"/>
</dbReference>
<evidence type="ECO:0000256" key="8">
    <source>
        <dbReference type="SAM" id="Phobius"/>
    </source>
</evidence>
<keyword evidence="7 8" id="KW-0472">Membrane</keyword>
<dbReference type="RefSeq" id="WP_090366616.1">
    <property type="nucleotide sequence ID" value="NZ_FNEM01000013.1"/>
</dbReference>
<proteinExistence type="inferred from homology"/>
<dbReference type="AlphaFoldDB" id="A0A1G8WMC3"/>
<keyword evidence="6 8" id="KW-1133">Transmembrane helix</keyword>
<dbReference type="CDD" id="cd06550">
    <property type="entry name" value="TM_ABC_iron-siderophores_like"/>
    <property type="match status" value="1"/>
</dbReference>
<dbReference type="Pfam" id="PF01032">
    <property type="entry name" value="FecCD"/>
    <property type="match status" value="1"/>
</dbReference>
<evidence type="ECO:0000313" key="9">
    <source>
        <dbReference type="EMBL" id="SDJ78805.1"/>
    </source>
</evidence>
<keyword evidence="10" id="KW-1185">Reference proteome</keyword>
<feature type="transmembrane region" description="Helical" evidence="8">
    <location>
        <begin position="260"/>
        <end position="281"/>
    </location>
</feature>
<comment type="similarity">
    <text evidence="2">Belongs to the binding-protein-dependent transport system permease family. FecCD subfamily.</text>
</comment>
<evidence type="ECO:0000256" key="5">
    <source>
        <dbReference type="ARBA" id="ARBA00022692"/>
    </source>
</evidence>